<comment type="caution">
    <text evidence="3">The sequence shown here is derived from an EMBL/GenBank/DDBJ whole genome shotgun (WGS) entry which is preliminary data.</text>
</comment>
<dbReference type="PANTHER" id="PTHR31964:SF140">
    <property type="entry name" value="UNIVERSAL STRESS PROTEIN FAMILY PROTEIN"/>
    <property type="match status" value="1"/>
</dbReference>
<dbReference type="Proteomes" id="UP000789342">
    <property type="component" value="Unassembled WGS sequence"/>
</dbReference>
<dbReference type="Gene3D" id="3.40.50.620">
    <property type="entry name" value="HUPs"/>
    <property type="match status" value="1"/>
</dbReference>
<feature type="domain" description="UspA" evidence="2">
    <location>
        <begin position="32"/>
        <end position="179"/>
    </location>
</feature>
<dbReference type="CDD" id="cd23659">
    <property type="entry name" value="USP_At3g01520-like"/>
    <property type="match status" value="1"/>
</dbReference>
<evidence type="ECO:0000259" key="2">
    <source>
        <dbReference type="Pfam" id="PF00582"/>
    </source>
</evidence>
<keyword evidence="4" id="KW-1185">Reference proteome</keyword>
<protein>
    <submittedName>
        <fullName evidence="3">5171_t:CDS:1</fullName>
    </submittedName>
</protein>
<dbReference type="InterPro" id="IPR006015">
    <property type="entry name" value="Universal_stress_UspA"/>
</dbReference>
<evidence type="ECO:0000313" key="4">
    <source>
        <dbReference type="Proteomes" id="UP000789342"/>
    </source>
</evidence>
<dbReference type="Pfam" id="PF00582">
    <property type="entry name" value="Usp"/>
    <property type="match status" value="1"/>
</dbReference>
<dbReference type="OrthoDB" id="843225at2759"/>
<feature type="compositionally biased region" description="Polar residues" evidence="1">
    <location>
        <begin position="1"/>
        <end position="21"/>
    </location>
</feature>
<reference evidence="3" key="1">
    <citation type="submission" date="2021-06" db="EMBL/GenBank/DDBJ databases">
        <authorList>
            <person name="Kallberg Y."/>
            <person name="Tangrot J."/>
            <person name="Rosling A."/>
        </authorList>
    </citation>
    <scope>NUCLEOTIDE SEQUENCE</scope>
    <source>
        <strain evidence="3">CL551</strain>
    </source>
</reference>
<evidence type="ECO:0000256" key="1">
    <source>
        <dbReference type="SAM" id="MobiDB-lite"/>
    </source>
</evidence>
<proteinExistence type="predicted"/>
<dbReference type="AlphaFoldDB" id="A0A9N9BW24"/>
<sequence length="189" mass="20693">MSETIVAITPTSPEDTTLTSSEDAESQHALTRVVVLAIDQSEYSHHAFEWAVKNFLRKESDLVVLVNVRPIPSIPGPYAIGASYMDFSEVVTSIEEQHRVASHALLKDFASRLKAQNFALKAIAMRGDARDEIVRKVSELNADALVLGSRGLGALKRTILGSVSDYCSHHCNCTVVIVKGGRPEHEKTH</sequence>
<accession>A0A9N9BW24</accession>
<dbReference type="PRINTS" id="PR01438">
    <property type="entry name" value="UNVRSLSTRESS"/>
</dbReference>
<gene>
    <name evidence="3" type="ORF">AMORRO_LOCUS6877</name>
</gene>
<feature type="region of interest" description="Disordered" evidence="1">
    <location>
        <begin position="1"/>
        <end position="24"/>
    </location>
</feature>
<organism evidence="3 4">
    <name type="scientific">Acaulospora morrowiae</name>
    <dbReference type="NCBI Taxonomy" id="94023"/>
    <lineage>
        <taxon>Eukaryota</taxon>
        <taxon>Fungi</taxon>
        <taxon>Fungi incertae sedis</taxon>
        <taxon>Mucoromycota</taxon>
        <taxon>Glomeromycotina</taxon>
        <taxon>Glomeromycetes</taxon>
        <taxon>Diversisporales</taxon>
        <taxon>Acaulosporaceae</taxon>
        <taxon>Acaulospora</taxon>
    </lineage>
</organism>
<evidence type="ECO:0000313" key="3">
    <source>
        <dbReference type="EMBL" id="CAG8580263.1"/>
    </source>
</evidence>
<dbReference type="InterPro" id="IPR006016">
    <property type="entry name" value="UspA"/>
</dbReference>
<dbReference type="InterPro" id="IPR014729">
    <property type="entry name" value="Rossmann-like_a/b/a_fold"/>
</dbReference>
<dbReference type="PANTHER" id="PTHR31964">
    <property type="entry name" value="ADENINE NUCLEOTIDE ALPHA HYDROLASES-LIKE SUPERFAMILY PROTEIN"/>
    <property type="match status" value="1"/>
</dbReference>
<dbReference type="EMBL" id="CAJVPV010004847">
    <property type="protein sequence ID" value="CAG8580263.1"/>
    <property type="molecule type" value="Genomic_DNA"/>
</dbReference>
<dbReference type="SUPFAM" id="SSF52402">
    <property type="entry name" value="Adenine nucleotide alpha hydrolases-like"/>
    <property type="match status" value="1"/>
</dbReference>
<name>A0A9N9BW24_9GLOM</name>